<dbReference type="Gene3D" id="1.10.287.950">
    <property type="entry name" value="Methyl-accepting chemotaxis protein"/>
    <property type="match status" value="1"/>
</dbReference>
<comment type="similarity">
    <text evidence="8">Belongs to the methyl-accepting chemotaxis (MCP) protein family.</text>
</comment>
<evidence type="ECO:0000256" key="5">
    <source>
        <dbReference type="ARBA" id="ARBA00022989"/>
    </source>
</evidence>
<evidence type="ECO:0000256" key="9">
    <source>
        <dbReference type="PROSITE-ProRule" id="PRU00284"/>
    </source>
</evidence>
<dbReference type="PANTHER" id="PTHR32089:SF112">
    <property type="entry name" value="LYSOZYME-LIKE PROTEIN-RELATED"/>
    <property type="match status" value="1"/>
</dbReference>
<gene>
    <name evidence="13" type="ORF">HNP77_001824</name>
</gene>
<protein>
    <submittedName>
        <fullName evidence="13">Methyl-accepting chemotaxis protein</fullName>
    </submittedName>
</protein>
<dbReference type="AlphaFoldDB" id="A0A840SJ91"/>
<name>A0A840SJ91_9SPIR</name>
<evidence type="ECO:0000313" key="14">
    <source>
        <dbReference type="Proteomes" id="UP000578697"/>
    </source>
</evidence>
<evidence type="ECO:0000313" key="13">
    <source>
        <dbReference type="EMBL" id="MBB5219442.1"/>
    </source>
</evidence>
<evidence type="ECO:0000256" key="2">
    <source>
        <dbReference type="ARBA" id="ARBA00022475"/>
    </source>
</evidence>
<feature type="domain" description="HAMP" evidence="12">
    <location>
        <begin position="308"/>
        <end position="360"/>
    </location>
</feature>
<dbReference type="GO" id="GO:0005886">
    <property type="term" value="C:plasma membrane"/>
    <property type="evidence" value="ECO:0007669"/>
    <property type="project" value="UniProtKB-SubCell"/>
</dbReference>
<dbReference type="Pfam" id="PF00015">
    <property type="entry name" value="MCPsignal"/>
    <property type="match status" value="1"/>
</dbReference>
<evidence type="ECO:0000256" key="7">
    <source>
        <dbReference type="ARBA" id="ARBA00023224"/>
    </source>
</evidence>
<dbReference type="CDD" id="cd18773">
    <property type="entry name" value="PDC1_HK_sensor"/>
    <property type="match status" value="1"/>
</dbReference>
<sequence length="693" mass="75601">MKQKKHLSLIWELLIGTIGTLFIVSLFLFISFTYVMRTMIRSVTINSVEQAMNVLDGKISSILGEYNDLVINLARVVPSLENRDQIRSVVKSMGRNMMDETLLYYATYEQIWDGGTLISHTGWEAPGDFDMQSRLWHKNAVNNRNKICYTEPFTDANTGKIIVTVSYNVLDDSGKIIGVAAADIVLDALSQAVKNINLSDNSRIYIVASDGRFITNDDFSLIMNKSYLDTLDEKTVSKAEYLSGKERTFTEGDRFFGVRPVSGTDWYIVTEGPSSDFSGAYTSLLIFVMMILAVIVVVLILMDVILSNRVAKHFRVIVEGCEYIAKGDFTKIYPDFFTKEASLLAKGFNTFSKSIGSLVGTIRESSASISQVSEQLASNTQEINDSVSTTENAIAGMNGTIEKQAMAITSVNEAVTQVVQKTKNLDSEIDNQNKLIISSSENIESMMKQFFGITKTAESMTSRVDSIVKSSASSTDALKKSVAQIQEVQAESGALLEMNTVISSVASQTNLLAMNAAIEAAHAGESGKGFAVVADEIRKLAETTSKQAKNSSASLRSIQEKIDDISSSSLDVEKSFELTIGEIQNFETAMTSLSQTVSREGKRAEEILESLTDIKTSCSNVKESASVITEGTARVEENCVNLTSMQSEVDNGIRSCDSASKVLEATSKNISEISGKAQQSVGKLTDAVSAFNV</sequence>
<evidence type="ECO:0000256" key="10">
    <source>
        <dbReference type="SAM" id="Phobius"/>
    </source>
</evidence>
<organism evidence="13 14">
    <name type="scientific">Treponema rectale</name>
    <dbReference type="NCBI Taxonomy" id="744512"/>
    <lineage>
        <taxon>Bacteria</taxon>
        <taxon>Pseudomonadati</taxon>
        <taxon>Spirochaetota</taxon>
        <taxon>Spirochaetia</taxon>
        <taxon>Spirochaetales</taxon>
        <taxon>Treponemataceae</taxon>
        <taxon>Treponema</taxon>
    </lineage>
</organism>
<evidence type="ECO:0000256" key="3">
    <source>
        <dbReference type="ARBA" id="ARBA00022500"/>
    </source>
</evidence>
<proteinExistence type="inferred from homology"/>
<keyword evidence="7 9" id="KW-0807">Transducer</keyword>
<evidence type="ECO:0000259" key="11">
    <source>
        <dbReference type="PROSITE" id="PS50111"/>
    </source>
</evidence>
<dbReference type="SMART" id="SM00283">
    <property type="entry name" value="MA"/>
    <property type="match status" value="1"/>
</dbReference>
<dbReference type="CDD" id="cd12912">
    <property type="entry name" value="PDC2_MCP_like"/>
    <property type="match status" value="1"/>
</dbReference>
<evidence type="ECO:0000256" key="6">
    <source>
        <dbReference type="ARBA" id="ARBA00023136"/>
    </source>
</evidence>
<keyword evidence="3" id="KW-0145">Chemotaxis</keyword>
<dbReference type="RefSeq" id="WP_184652874.1">
    <property type="nucleotide sequence ID" value="NZ_JACHFR010000003.1"/>
</dbReference>
<evidence type="ECO:0000256" key="4">
    <source>
        <dbReference type="ARBA" id="ARBA00022692"/>
    </source>
</evidence>
<dbReference type="InterPro" id="IPR003660">
    <property type="entry name" value="HAMP_dom"/>
</dbReference>
<dbReference type="SUPFAM" id="SSF58104">
    <property type="entry name" value="Methyl-accepting chemotaxis protein (MCP) signaling domain"/>
    <property type="match status" value="1"/>
</dbReference>
<keyword evidence="4 10" id="KW-0812">Transmembrane</keyword>
<dbReference type="InterPro" id="IPR004089">
    <property type="entry name" value="MCPsignal_dom"/>
</dbReference>
<evidence type="ECO:0000256" key="1">
    <source>
        <dbReference type="ARBA" id="ARBA00004651"/>
    </source>
</evidence>
<dbReference type="GO" id="GO:0006935">
    <property type="term" value="P:chemotaxis"/>
    <property type="evidence" value="ECO:0007669"/>
    <property type="project" value="UniProtKB-KW"/>
</dbReference>
<comment type="subcellular location">
    <subcellularLocation>
        <location evidence="1">Cell membrane</location>
        <topology evidence="1">Multi-pass membrane protein</topology>
    </subcellularLocation>
</comment>
<evidence type="ECO:0000256" key="8">
    <source>
        <dbReference type="ARBA" id="ARBA00029447"/>
    </source>
</evidence>
<keyword evidence="14" id="KW-1185">Reference proteome</keyword>
<comment type="caution">
    <text evidence="13">The sequence shown here is derived from an EMBL/GenBank/DDBJ whole genome shotgun (WGS) entry which is preliminary data.</text>
</comment>
<evidence type="ECO:0000259" key="12">
    <source>
        <dbReference type="PROSITE" id="PS50885"/>
    </source>
</evidence>
<dbReference type="SUPFAM" id="SSF103190">
    <property type="entry name" value="Sensory domain-like"/>
    <property type="match status" value="1"/>
</dbReference>
<feature type="transmembrane region" description="Helical" evidence="10">
    <location>
        <begin position="12"/>
        <end position="36"/>
    </location>
</feature>
<dbReference type="EMBL" id="JACHFR010000003">
    <property type="protein sequence ID" value="MBB5219442.1"/>
    <property type="molecule type" value="Genomic_DNA"/>
</dbReference>
<dbReference type="GO" id="GO:0007165">
    <property type="term" value="P:signal transduction"/>
    <property type="evidence" value="ECO:0007669"/>
    <property type="project" value="UniProtKB-KW"/>
</dbReference>
<dbReference type="Gene3D" id="3.30.450.20">
    <property type="entry name" value="PAS domain"/>
    <property type="match status" value="2"/>
</dbReference>
<feature type="transmembrane region" description="Helical" evidence="10">
    <location>
        <begin position="284"/>
        <end position="306"/>
    </location>
</feature>
<dbReference type="PANTHER" id="PTHR32089">
    <property type="entry name" value="METHYL-ACCEPTING CHEMOTAXIS PROTEIN MCPB"/>
    <property type="match status" value="1"/>
</dbReference>
<keyword evidence="6 10" id="KW-0472">Membrane</keyword>
<keyword evidence="5 10" id="KW-1133">Transmembrane helix</keyword>
<accession>A0A840SJ91</accession>
<dbReference type="Pfam" id="PF02743">
    <property type="entry name" value="dCache_1"/>
    <property type="match status" value="1"/>
</dbReference>
<keyword evidence="2" id="KW-1003">Cell membrane</keyword>
<dbReference type="InterPro" id="IPR029151">
    <property type="entry name" value="Sensor-like_sf"/>
</dbReference>
<reference evidence="13 14" key="1">
    <citation type="submission" date="2020-08" db="EMBL/GenBank/DDBJ databases">
        <title>Genomic Encyclopedia of Type Strains, Phase IV (KMG-IV): sequencing the most valuable type-strain genomes for metagenomic binning, comparative biology and taxonomic classification.</title>
        <authorList>
            <person name="Goeker M."/>
        </authorList>
    </citation>
    <scope>NUCLEOTIDE SEQUENCE [LARGE SCALE GENOMIC DNA]</scope>
    <source>
        <strain evidence="13 14">DSM 103679</strain>
    </source>
</reference>
<feature type="domain" description="Methyl-accepting transducer" evidence="11">
    <location>
        <begin position="407"/>
        <end position="629"/>
    </location>
</feature>
<dbReference type="PROSITE" id="PS50111">
    <property type="entry name" value="CHEMOTAXIS_TRANSDUC_2"/>
    <property type="match status" value="1"/>
</dbReference>
<dbReference type="InterPro" id="IPR033479">
    <property type="entry name" value="dCache_1"/>
</dbReference>
<dbReference type="PROSITE" id="PS50885">
    <property type="entry name" value="HAMP"/>
    <property type="match status" value="1"/>
</dbReference>
<dbReference type="Proteomes" id="UP000578697">
    <property type="component" value="Unassembled WGS sequence"/>
</dbReference>